<evidence type="ECO:0000256" key="6">
    <source>
        <dbReference type="ARBA" id="ARBA00022737"/>
    </source>
</evidence>
<dbReference type="Pfam" id="PF17978">
    <property type="entry name" value="zf-RING_14"/>
    <property type="match status" value="1"/>
</dbReference>
<dbReference type="GO" id="GO:0000151">
    <property type="term" value="C:ubiquitin ligase complex"/>
    <property type="evidence" value="ECO:0007669"/>
    <property type="project" value="UniProtKB-UniRule"/>
</dbReference>
<keyword evidence="4" id="KW-0808">Transferase</keyword>
<keyword evidence="8 10" id="KW-0833">Ubl conjugation pathway</keyword>
<dbReference type="InterPro" id="IPR003977">
    <property type="entry name" value="Parkin"/>
</dbReference>
<dbReference type="PROSITE" id="PS50053">
    <property type="entry name" value="UBIQUITIN_2"/>
    <property type="match status" value="1"/>
</dbReference>
<comment type="subcellular location">
    <subcellularLocation>
        <location evidence="10">Mitochondrion</location>
    </subcellularLocation>
</comment>
<evidence type="ECO:0000259" key="13">
    <source>
        <dbReference type="PROSITE" id="PS51873"/>
    </source>
</evidence>
<dbReference type="Gene3D" id="1.20.120.1750">
    <property type="match status" value="1"/>
</dbReference>
<comment type="similarity">
    <text evidence="10">Belongs to the RBR family. Parkin subfamily.</text>
</comment>
<gene>
    <name evidence="14" type="primary">Acey_s0206.g1971</name>
    <name evidence="14" type="synonym">Acey-pdr-1</name>
    <name evidence="14" type="ORF">Y032_0206g1971</name>
</gene>
<dbReference type="InterPro" id="IPR044066">
    <property type="entry name" value="TRIAD_supradom"/>
</dbReference>
<dbReference type="SUPFAM" id="SSF57850">
    <property type="entry name" value="RING/U-box"/>
    <property type="match status" value="2"/>
</dbReference>
<name>A0A016SL06_9BILA</name>
<dbReference type="GO" id="GO:0005739">
    <property type="term" value="C:mitochondrion"/>
    <property type="evidence" value="ECO:0007669"/>
    <property type="project" value="UniProtKB-SubCell"/>
</dbReference>
<comment type="catalytic activity">
    <reaction evidence="1 10">
        <text>[E2 ubiquitin-conjugating enzyme]-S-ubiquitinyl-L-cysteine + [acceptor protein]-L-lysine = [E2 ubiquitin-conjugating enzyme]-L-cysteine + [acceptor protein]-N(6)-ubiquitinyl-L-lysine.</text>
        <dbReference type="EC" id="2.3.2.31"/>
    </reaction>
</comment>
<feature type="active site" evidence="11">
    <location>
        <position position="374"/>
    </location>
</feature>
<dbReference type="GO" id="GO:0005829">
    <property type="term" value="C:cytosol"/>
    <property type="evidence" value="ECO:0007669"/>
    <property type="project" value="InterPro"/>
</dbReference>
<accession>A0A016SL06</accession>
<keyword evidence="15" id="KW-1185">Reference proteome</keyword>
<keyword evidence="7" id="KW-0863">Zinc-finger</keyword>
<evidence type="ECO:0000256" key="11">
    <source>
        <dbReference type="PIRSR" id="PIRSR037880-1"/>
    </source>
</evidence>
<dbReference type="GO" id="GO:0016567">
    <property type="term" value="P:protein ubiquitination"/>
    <property type="evidence" value="ECO:0007669"/>
    <property type="project" value="UniProtKB-UniRule"/>
</dbReference>
<dbReference type="EMBL" id="JARK01001542">
    <property type="protein sequence ID" value="EYB91398.1"/>
    <property type="molecule type" value="Genomic_DNA"/>
</dbReference>
<dbReference type="SUPFAM" id="SSF54236">
    <property type="entry name" value="Ubiquitin-like"/>
    <property type="match status" value="1"/>
</dbReference>
<dbReference type="PRINTS" id="PR01475">
    <property type="entry name" value="PARKIN"/>
</dbReference>
<evidence type="ECO:0000256" key="3">
    <source>
        <dbReference type="ARBA" id="ARBA00022553"/>
    </source>
</evidence>
<dbReference type="PROSITE" id="PS51873">
    <property type="entry name" value="TRIAD"/>
    <property type="match status" value="1"/>
</dbReference>
<dbReference type="InterPro" id="IPR029071">
    <property type="entry name" value="Ubiquitin-like_domsf"/>
</dbReference>
<evidence type="ECO:0000256" key="4">
    <source>
        <dbReference type="ARBA" id="ARBA00022679"/>
    </source>
</evidence>
<protein>
    <recommendedName>
        <fullName evidence="10">E3 ubiquitin-protein ligase parkin</fullName>
        <ecNumber evidence="10">2.3.2.31</ecNumber>
    </recommendedName>
</protein>
<dbReference type="PIRSF" id="PIRSF037880">
    <property type="entry name" value="Parkin"/>
    <property type="match status" value="1"/>
</dbReference>
<evidence type="ECO:0000256" key="9">
    <source>
        <dbReference type="ARBA" id="ARBA00022833"/>
    </source>
</evidence>
<evidence type="ECO:0000256" key="10">
    <source>
        <dbReference type="PIRNR" id="PIRNR037880"/>
    </source>
</evidence>
<evidence type="ECO:0000313" key="14">
    <source>
        <dbReference type="EMBL" id="EYB91398.1"/>
    </source>
</evidence>
<evidence type="ECO:0000256" key="2">
    <source>
        <dbReference type="ARBA" id="ARBA00004906"/>
    </source>
</evidence>
<organism evidence="14 15">
    <name type="scientific">Ancylostoma ceylanicum</name>
    <dbReference type="NCBI Taxonomy" id="53326"/>
    <lineage>
        <taxon>Eukaryota</taxon>
        <taxon>Metazoa</taxon>
        <taxon>Ecdysozoa</taxon>
        <taxon>Nematoda</taxon>
        <taxon>Chromadorea</taxon>
        <taxon>Rhabditida</taxon>
        <taxon>Rhabditina</taxon>
        <taxon>Rhabditomorpha</taxon>
        <taxon>Strongyloidea</taxon>
        <taxon>Ancylostomatidae</taxon>
        <taxon>Ancylostomatinae</taxon>
        <taxon>Ancylostoma</taxon>
    </lineage>
</organism>
<evidence type="ECO:0000256" key="7">
    <source>
        <dbReference type="ARBA" id="ARBA00022771"/>
    </source>
</evidence>
<keyword evidence="5 10" id="KW-0479">Metal-binding</keyword>
<comment type="caution">
    <text evidence="14">The sequence shown here is derived from an EMBL/GenBank/DDBJ whole genome shotgun (WGS) entry which is preliminary data.</text>
</comment>
<keyword evidence="6" id="KW-0677">Repeat</keyword>
<dbReference type="AlphaFoldDB" id="A0A016SL06"/>
<dbReference type="Pfam" id="PF22605">
    <property type="entry name" value="IBR_2"/>
    <property type="match status" value="1"/>
</dbReference>
<evidence type="ECO:0000256" key="5">
    <source>
        <dbReference type="ARBA" id="ARBA00022723"/>
    </source>
</evidence>
<dbReference type="CDD" id="cd17039">
    <property type="entry name" value="Ubl_ubiquitin_like"/>
    <property type="match status" value="1"/>
</dbReference>
<reference evidence="15" key="1">
    <citation type="journal article" date="2015" name="Nat. Genet.">
        <title>The genome and transcriptome of the zoonotic hookworm Ancylostoma ceylanicum identify infection-specific gene families.</title>
        <authorList>
            <person name="Schwarz E.M."/>
            <person name="Hu Y."/>
            <person name="Antoshechkin I."/>
            <person name="Miller M.M."/>
            <person name="Sternberg P.W."/>
            <person name="Aroian R.V."/>
        </authorList>
    </citation>
    <scope>NUCLEOTIDE SEQUENCE</scope>
    <source>
        <strain evidence="15">HY135</strain>
    </source>
</reference>
<dbReference type="GO" id="GO:0009893">
    <property type="term" value="P:positive regulation of metabolic process"/>
    <property type="evidence" value="ECO:0007669"/>
    <property type="project" value="UniProtKB-ARBA"/>
</dbReference>
<keyword evidence="3" id="KW-0597">Phosphoprotein</keyword>
<evidence type="ECO:0000259" key="12">
    <source>
        <dbReference type="PROSITE" id="PS50053"/>
    </source>
</evidence>
<keyword evidence="10" id="KW-0072">Autophagy</keyword>
<feature type="domain" description="Ubiquitin-like" evidence="12">
    <location>
        <begin position="4"/>
        <end position="77"/>
    </location>
</feature>
<dbReference type="InterPro" id="IPR031127">
    <property type="entry name" value="E3_UB_ligase_RBR"/>
</dbReference>
<dbReference type="UniPathway" id="UPA00143"/>
<dbReference type="GO" id="GO:0061630">
    <property type="term" value="F:ubiquitin protein ligase activity"/>
    <property type="evidence" value="ECO:0007669"/>
    <property type="project" value="UniProtKB-EC"/>
</dbReference>
<feature type="domain" description="RING-type" evidence="13">
    <location>
        <begin position="189"/>
        <end position="405"/>
    </location>
</feature>
<dbReference type="Proteomes" id="UP000024635">
    <property type="component" value="Unassembled WGS sequence"/>
</dbReference>
<comment type="pathway">
    <text evidence="2 10">Protein modification; protein ubiquitination.</text>
</comment>
<dbReference type="OrthoDB" id="1431934at2759"/>
<dbReference type="PANTHER" id="PTHR11685">
    <property type="entry name" value="RBR FAMILY RING FINGER AND IBR DOMAIN-CONTAINING"/>
    <property type="match status" value="1"/>
</dbReference>
<dbReference type="GO" id="GO:0006914">
    <property type="term" value="P:autophagy"/>
    <property type="evidence" value="ECO:0007669"/>
    <property type="project" value="UniProtKB-UniRule"/>
</dbReference>
<dbReference type="GO" id="GO:0008270">
    <property type="term" value="F:zinc ion binding"/>
    <property type="evidence" value="ECO:0007669"/>
    <property type="project" value="UniProtKB-KW"/>
</dbReference>
<keyword evidence="10" id="KW-0832">Ubl conjugation</keyword>
<evidence type="ECO:0000313" key="15">
    <source>
        <dbReference type="Proteomes" id="UP000024635"/>
    </source>
</evidence>
<comment type="function">
    <text evidence="10">Functions within a multiprotein E3 ubiquitin ligase complex, catalyzing the covalent attachment of ubiquitin moieties onto substrate proteins.</text>
</comment>
<proteinExistence type="inferred from homology"/>
<keyword evidence="9 10" id="KW-0862">Zinc</keyword>
<evidence type="ECO:0000256" key="8">
    <source>
        <dbReference type="ARBA" id="ARBA00022786"/>
    </source>
</evidence>
<dbReference type="Pfam" id="PF00240">
    <property type="entry name" value="ubiquitin"/>
    <property type="match status" value="1"/>
</dbReference>
<dbReference type="InterPro" id="IPR041565">
    <property type="entry name" value="Parkin_Znf-RING"/>
</dbReference>
<comment type="subunit">
    <text evidence="10">Forms an E3 ubiquitin ligase complex.</text>
</comment>
<keyword evidence="10" id="KW-0496">Mitochondrion</keyword>
<sequence>MDELVVVVHNRADRSKRSLLVPFDQNDTVRSFEQRISEKTGIPSRKLKVVLCGHALEETTFLKDLLLGPTTSLIVFVDNEHTSTCDTKEGSTADAHLTRTTPEIGSFYVWCKTCCDIQRGKLRVYCSRCSSSAVLVKTEPSCWKDVTRSRQIEVVCADCKSTQHAVFKFKCVTCNEVGAVLSHIRGNWEHVECSVCLDEHNTYLFDLGCHHMVCRQCFVECLAIALKEAQFVFRPPFGYTITCPHPGCDRCVTDVHHFRVLGDESYEKYQKIATEKLVAMDDQGVFCPYPDCNASFFWEVEDDDGIISCPECLRLFCRYFFNFTIHITSAPTHLRLCKSANCVCGIDDPTTTTIKATTKKCPGCGANTERNEGCAHIHCIVCKMDWCFVCVAPWTEDCQWNHWFS</sequence>
<dbReference type="Gene3D" id="3.10.20.90">
    <property type="entry name" value="Phosphatidylinositol 3-kinase Catalytic Subunit, Chain A, domain 1"/>
    <property type="match status" value="1"/>
</dbReference>
<dbReference type="InterPro" id="IPR000626">
    <property type="entry name" value="Ubiquitin-like_dom"/>
</dbReference>
<dbReference type="STRING" id="53326.A0A016SL06"/>
<evidence type="ECO:0000256" key="1">
    <source>
        <dbReference type="ARBA" id="ARBA00001798"/>
    </source>
</evidence>
<dbReference type="InterPro" id="IPR041170">
    <property type="entry name" value="Znf-RING_14"/>
</dbReference>
<dbReference type="Pfam" id="PF17976">
    <property type="entry name" value="zf-RING_12"/>
    <property type="match status" value="1"/>
</dbReference>
<dbReference type="InterPro" id="IPR054694">
    <property type="entry name" value="Parkin-like_IBR"/>
</dbReference>
<dbReference type="EC" id="2.3.2.31" evidence="10"/>